<evidence type="ECO:0000256" key="5">
    <source>
        <dbReference type="SAM" id="MobiDB-lite"/>
    </source>
</evidence>
<feature type="region of interest" description="Disordered" evidence="5">
    <location>
        <begin position="596"/>
        <end position="615"/>
    </location>
</feature>
<keyword evidence="2" id="KW-0645">Protease</keyword>
<dbReference type="SUPFAM" id="SSF54001">
    <property type="entry name" value="Cysteine proteinases"/>
    <property type="match status" value="1"/>
</dbReference>
<proteinExistence type="inferred from homology"/>
<keyword evidence="8" id="KW-1185">Reference proteome</keyword>
<dbReference type="PANTHER" id="PTHR12606">
    <property type="entry name" value="SENTRIN/SUMO-SPECIFIC PROTEASE"/>
    <property type="match status" value="1"/>
</dbReference>
<keyword evidence="4" id="KW-0788">Thiol protease</keyword>
<feature type="region of interest" description="Disordered" evidence="5">
    <location>
        <begin position="1"/>
        <end position="37"/>
    </location>
</feature>
<sequence>MASSSGARKYPKRLYDVDKTPIQSRSMNHREKYGNRREGAGVPLLSWRGSRPRINFSDFCAQEKRTYQKVRVRHMVEKPIEDRYPQWEDNKLHTELDNLIQDILKGQLDEKYWEVMPATKSTKRKSHVNPPCVLDTMDVGPSTKRTKDTENVNGCHTSETVVAHNIAILGLVESVKNLTAKIDGIDVIVADKVSEKLDATIQAKVDAKVGLYKDEVMMKIAMLVEDVKNLKEKADVNIPIDVANSNDHNSIVPEEDDASSNELSWMLQKKINSQDGLPIECVVKKEKKKTMVKPERKTTDVKNKGKKAEVPVKKVKKEKAFVIPELNDKSISSGDWKNHLEWEKSDKCRQVMQELASTLEKVKLKRKPHLTKTQVWPFVGNSTVKRIITGVTPSTVSYDPFAKVESQKLVKVMDFIKRDLEQEESGYGEFCAQFYLKIMVPRDEWPTDKYGWLSDSHIAAAMLMFHRRSMQSLSPYSSSRVAFLDRWFVKLWVNDFEKQDKKKIEVSDMYIKAFNGEYPEQFVTGKKWYEDVDTLFLCHHVNGDHWVALRIDLRKSTIHVYDSIPSVVKEHKDLSEECRPFMKMIPLVLNKMMPPNSGRKKTEQQFALRRHKDAPRNDDPGDCGVYSLNYIECLAIGCTFQGLSDTIIPEQRMKLAAEIYEEVAEVDAQA</sequence>
<protein>
    <recommendedName>
        <fullName evidence="6">Ubiquitin-like protease family profile domain-containing protein</fullName>
    </recommendedName>
</protein>
<dbReference type="PROSITE" id="PS50600">
    <property type="entry name" value="ULP_PROTEASE"/>
    <property type="match status" value="1"/>
</dbReference>
<gene>
    <name evidence="7" type="primary">A02p051940.1_BraROA</name>
    <name evidence="7" type="ORF">IGI04_008187</name>
</gene>
<dbReference type="Pfam" id="PF02902">
    <property type="entry name" value="Peptidase_C48"/>
    <property type="match status" value="1"/>
</dbReference>
<reference evidence="7 8" key="1">
    <citation type="submission" date="2021-03" db="EMBL/GenBank/DDBJ databases">
        <authorList>
            <person name="King G.J."/>
            <person name="Bancroft I."/>
            <person name="Baten A."/>
            <person name="Bloomfield J."/>
            <person name="Borpatragohain P."/>
            <person name="He Z."/>
            <person name="Irish N."/>
            <person name="Irwin J."/>
            <person name="Liu K."/>
            <person name="Mauleon R.P."/>
            <person name="Moore J."/>
            <person name="Morris R."/>
            <person name="Ostergaard L."/>
            <person name="Wang B."/>
            <person name="Wells R."/>
        </authorList>
    </citation>
    <scope>NUCLEOTIDE SEQUENCE [LARGE SCALE GENOMIC DNA]</scope>
    <source>
        <strain evidence="7">R-o-18</strain>
        <tissue evidence="7">Leaf</tissue>
    </source>
</reference>
<keyword evidence="3" id="KW-0378">Hydrolase</keyword>
<organism evidence="7 8">
    <name type="scientific">Brassica rapa subsp. trilocularis</name>
    <dbReference type="NCBI Taxonomy" id="1813537"/>
    <lineage>
        <taxon>Eukaryota</taxon>
        <taxon>Viridiplantae</taxon>
        <taxon>Streptophyta</taxon>
        <taxon>Embryophyta</taxon>
        <taxon>Tracheophyta</taxon>
        <taxon>Spermatophyta</taxon>
        <taxon>Magnoliopsida</taxon>
        <taxon>eudicotyledons</taxon>
        <taxon>Gunneridae</taxon>
        <taxon>Pentapetalae</taxon>
        <taxon>rosids</taxon>
        <taxon>malvids</taxon>
        <taxon>Brassicales</taxon>
        <taxon>Brassicaceae</taxon>
        <taxon>Brassiceae</taxon>
        <taxon>Brassica</taxon>
    </lineage>
</organism>
<feature type="region of interest" description="Disordered" evidence="5">
    <location>
        <begin position="124"/>
        <end position="151"/>
    </location>
</feature>
<dbReference type="PANTHER" id="PTHR12606:SF136">
    <property type="entry name" value="ULP1 PROTEASE FAMILY PROTEIN"/>
    <property type="match status" value="1"/>
</dbReference>
<feature type="domain" description="Ubiquitin-like protease family profile" evidence="6">
    <location>
        <begin position="413"/>
        <end position="634"/>
    </location>
</feature>
<evidence type="ECO:0000313" key="7">
    <source>
        <dbReference type="EMBL" id="KAG5411868.1"/>
    </source>
</evidence>
<comment type="caution">
    <text evidence="7">The sequence shown here is derived from an EMBL/GenBank/DDBJ whole genome shotgun (WGS) entry which is preliminary data.</text>
</comment>
<dbReference type="Proteomes" id="UP000823674">
    <property type="component" value="Chromosome A02"/>
</dbReference>
<dbReference type="InterPro" id="IPR038765">
    <property type="entry name" value="Papain-like_cys_pep_sf"/>
</dbReference>
<accession>A0ABQ7NM76</accession>
<dbReference type="InterPro" id="IPR003653">
    <property type="entry name" value="Peptidase_C48_C"/>
</dbReference>
<dbReference type="EMBL" id="JADBGQ010000002">
    <property type="protein sequence ID" value="KAG5411868.1"/>
    <property type="molecule type" value="Genomic_DNA"/>
</dbReference>
<evidence type="ECO:0000256" key="4">
    <source>
        <dbReference type="ARBA" id="ARBA00022807"/>
    </source>
</evidence>
<evidence type="ECO:0000256" key="2">
    <source>
        <dbReference type="ARBA" id="ARBA00022670"/>
    </source>
</evidence>
<evidence type="ECO:0000256" key="1">
    <source>
        <dbReference type="ARBA" id="ARBA00005234"/>
    </source>
</evidence>
<name>A0ABQ7NM76_BRACM</name>
<evidence type="ECO:0000313" key="8">
    <source>
        <dbReference type="Proteomes" id="UP000823674"/>
    </source>
</evidence>
<evidence type="ECO:0000256" key="3">
    <source>
        <dbReference type="ARBA" id="ARBA00022801"/>
    </source>
</evidence>
<feature type="compositionally biased region" description="Basic and acidic residues" evidence="5">
    <location>
        <begin position="28"/>
        <end position="37"/>
    </location>
</feature>
<dbReference type="Gene3D" id="3.40.395.10">
    <property type="entry name" value="Adenoviral Proteinase, Chain A"/>
    <property type="match status" value="1"/>
</dbReference>
<evidence type="ECO:0000259" key="6">
    <source>
        <dbReference type="PROSITE" id="PS50600"/>
    </source>
</evidence>
<comment type="similarity">
    <text evidence="1">Belongs to the peptidase C48 family.</text>
</comment>